<evidence type="ECO:0000313" key="4">
    <source>
        <dbReference type="Proteomes" id="UP001183176"/>
    </source>
</evidence>
<dbReference type="CDD" id="cd23659">
    <property type="entry name" value="USP_At3g01520-like"/>
    <property type="match status" value="1"/>
</dbReference>
<proteinExistence type="inferred from homology"/>
<feature type="domain" description="UspA" evidence="2">
    <location>
        <begin position="12"/>
        <end position="150"/>
    </location>
</feature>
<dbReference type="RefSeq" id="WP_311424772.1">
    <property type="nucleotide sequence ID" value="NZ_JAVREH010000045.1"/>
</dbReference>
<dbReference type="InterPro" id="IPR006016">
    <property type="entry name" value="UspA"/>
</dbReference>
<dbReference type="Gene3D" id="3.40.50.620">
    <property type="entry name" value="HUPs"/>
    <property type="match status" value="1"/>
</dbReference>
<dbReference type="PRINTS" id="PR01438">
    <property type="entry name" value="UNVRSLSTRESS"/>
</dbReference>
<name>A0ABU2JF43_9ACTN</name>
<dbReference type="Proteomes" id="UP001183176">
    <property type="component" value="Unassembled WGS sequence"/>
</dbReference>
<sequence length="164" mass="16827">MNPVPGAASTARAVVGVDGSEPSKHALRWAHFLALATGTTLEAVMCWHPFTDWGAMGAGWAAMPADWNPEQDASKILTATVDEVFGEQSPPGLLTTVLEGNPAKVLLEVSAGARMLVVGSRGHGGFAGLLLGSVSAACTEHAMCPVLVVHGTTPPPPPPSRTEA</sequence>
<comment type="similarity">
    <text evidence="1">Belongs to the universal stress protein A family.</text>
</comment>
<comment type="caution">
    <text evidence="3">The sequence shown here is derived from an EMBL/GenBank/DDBJ whole genome shotgun (WGS) entry which is preliminary data.</text>
</comment>
<dbReference type="InterPro" id="IPR014729">
    <property type="entry name" value="Rossmann-like_a/b/a_fold"/>
</dbReference>
<dbReference type="PANTHER" id="PTHR46553">
    <property type="entry name" value="ADENINE NUCLEOTIDE ALPHA HYDROLASES-LIKE SUPERFAMILY PROTEIN"/>
    <property type="match status" value="1"/>
</dbReference>
<organism evidence="3 4">
    <name type="scientific">Jatrophihabitans lederbergiae</name>
    <dbReference type="NCBI Taxonomy" id="3075547"/>
    <lineage>
        <taxon>Bacteria</taxon>
        <taxon>Bacillati</taxon>
        <taxon>Actinomycetota</taxon>
        <taxon>Actinomycetes</taxon>
        <taxon>Jatrophihabitantales</taxon>
        <taxon>Jatrophihabitantaceae</taxon>
        <taxon>Jatrophihabitans</taxon>
    </lineage>
</organism>
<dbReference type="SUPFAM" id="SSF52402">
    <property type="entry name" value="Adenine nucleotide alpha hydrolases-like"/>
    <property type="match status" value="1"/>
</dbReference>
<evidence type="ECO:0000313" key="3">
    <source>
        <dbReference type="EMBL" id="MDT0263626.1"/>
    </source>
</evidence>
<reference evidence="4" key="1">
    <citation type="submission" date="2023-07" db="EMBL/GenBank/DDBJ databases">
        <title>30 novel species of actinomycetes from the DSMZ collection.</title>
        <authorList>
            <person name="Nouioui I."/>
        </authorList>
    </citation>
    <scope>NUCLEOTIDE SEQUENCE [LARGE SCALE GENOMIC DNA]</scope>
    <source>
        <strain evidence="4">DSM 44399</strain>
    </source>
</reference>
<keyword evidence="4" id="KW-1185">Reference proteome</keyword>
<accession>A0ABU2JF43</accession>
<protein>
    <submittedName>
        <fullName evidence="3">Universal stress protein</fullName>
    </submittedName>
</protein>
<evidence type="ECO:0000259" key="2">
    <source>
        <dbReference type="Pfam" id="PF00582"/>
    </source>
</evidence>
<dbReference type="InterPro" id="IPR006015">
    <property type="entry name" value="Universal_stress_UspA"/>
</dbReference>
<evidence type="ECO:0000256" key="1">
    <source>
        <dbReference type="ARBA" id="ARBA00008791"/>
    </source>
</evidence>
<dbReference type="EMBL" id="JAVREH010000045">
    <property type="protein sequence ID" value="MDT0263626.1"/>
    <property type="molecule type" value="Genomic_DNA"/>
</dbReference>
<gene>
    <name evidence="3" type="ORF">RM423_19795</name>
</gene>
<dbReference type="PANTHER" id="PTHR46553:SF3">
    <property type="entry name" value="ADENINE NUCLEOTIDE ALPHA HYDROLASES-LIKE SUPERFAMILY PROTEIN"/>
    <property type="match status" value="1"/>
</dbReference>
<dbReference type="Pfam" id="PF00582">
    <property type="entry name" value="Usp"/>
    <property type="match status" value="1"/>
</dbReference>